<comment type="caution">
    <text evidence="3">The sequence shown here is derived from an EMBL/GenBank/DDBJ whole genome shotgun (WGS) entry which is preliminary data.</text>
</comment>
<gene>
    <name evidence="3" type="ORF">BDV95DRAFT_657345</name>
</gene>
<feature type="chain" id="PRO_5028821507" evidence="2">
    <location>
        <begin position="19"/>
        <end position="801"/>
    </location>
</feature>
<evidence type="ECO:0000256" key="2">
    <source>
        <dbReference type="SAM" id="SignalP"/>
    </source>
</evidence>
<feature type="signal peptide" evidence="2">
    <location>
        <begin position="1"/>
        <end position="18"/>
    </location>
</feature>
<accession>A0A7C8IDF8</accession>
<reference evidence="3 4" key="1">
    <citation type="submission" date="2020-01" db="EMBL/GenBank/DDBJ databases">
        <authorList>
            <consortium name="DOE Joint Genome Institute"/>
            <person name="Haridas S."/>
            <person name="Albert R."/>
            <person name="Binder M."/>
            <person name="Bloem J."/>
            <person name="Labutti K."/>
            <person name="Salamov A."/>
            <person name="Andreopoulos B."/>
            <person name="Baker S.E."/>
            <person name="Barry K."/>
            <person name="Bills G."/>
            <person name="Bluhm B.H."/>
            <person name="Cannon C."/>
            <person name="Castanera R."/>
            <person name="Culley D.E."/>
            <person name="Daum C."/>
            <person name="Ezra D."/>
            <person name="Gonzalez J.B."/>
            <person name="Henrissat B."/>
            <person name="Kuo A."/>
            <person name="Liang C."/>
            <person name="Lipzen A."/>
            <person name="Lutzoni F."/>
            <person name="Magnuson J."/>
            <person name="Mondo S."/>
            <person name="Nolan M."/>
            <person name="Ohm R."/>
            <person name="Pangilinan J."/>
            <person name="Park H.-J.H."/>
            <person name="Ramirez L."/>
            <person name="Alfaro M."/>
            <person name="Sun H."/>
            <person name="Tritt A."/>
            <person name="Yoshinaga Y."/>
            <person name="Zwiers L.-H.L."/>
            <person name="Turgeon B.G."/>
            <person name="Goodwin S.B."/>
            <person name="Spatafora J.W."/>
            <person name="Crous P.W."/>
            <person name="Grigoriev I.V."/>
        </authorList>
    </citation>
    <scope>NUCLEOTIDE SEQUENCE [LARGE SCALE GENOMIC DNA]</scope>
    <source>
        <strain evidence="3 4">CBS 611.86</strain>
    </source>
</reference>
<feature type="region of interest" description="Disordered" evidence="1">
    <location>
        <begin position="313"/>
        <end position="374"/>
    </location>
</feature>
<proteinExistence type="predicted"/>
<name>A0A7C8IDF8_9PLEO</name>
<dbReference type="OrthoDB" id="3642826at2759"/>
<sequence>MLHFVCLLLSIQFKGSVAIANSSSSVQSSQDESISSAFSSPDASAASGKPCCYVEPNRVGLGEWYNKTVTATVATVVTQYLEYDDTTVTTLTTYYNTNATNTESLDMPTNLVHEGVETQYIRTTVVFGDNIVTQSITLASPTPFVTVHLVDYGTAHETVNAYGTNCGNPHVDRTVLSSLEVDILLHTSGWWDRTQYVSLGQEFMGMLVTQLEAKGTTIPGLESCTVEEGEGAPTVHVPVNALTEHSETTTQMPGAFAKSTGDLSEESNPATQVPTSTAKPVPQPSHSPAETPHASSLSSAPPVVQPVELHLTPQESSGQAAPSHQDVSSPNQIVQSTSAASGTSGPSEPSSAMKAVTSLQETSSPIVPTQVPSPNADDIQSYNSIHVPEVIDSSQRFLEPSELPFHFAEVHVSVTTANTSGIPTTPEQKPTLYTTKIQSYNTNHVLEVTDSSQAFLEPSKLPFHFAEVHISVSTAYTSGTSAAPQQEQNLQMTKVQSYPTNHASEATDSSQKFLRPSELPLNFAELHISVSAAYVSGISTAPDQKPALFTTTIPRDVPRPATSDGHPAPNLDVLTNGLHNIEGTDVPAIATPRPPHPPSTIVIGTKTISLSYPSTEPGVIFPGTATLSPGSILTYSGDIFSLNSVGSALIVFASTAAPSTIPLYNTAENTGLPVATTSISAAPYTLFHPTASGGGIVLPNGEILLPGSTTVLNETSWVLASSATELVVTIPLALATAGVINGTATTAQTGGGLGSYIWSGIGGGSPTSPPANFTGGVPARVGPLGDFWFLVWGAVVGGLVW</sequence>
<dbReference type="EMBL" id="JAADJZ010000005">
    <property type="protein sequence ID" value="KAF2875186.1"/>
    <property type="molecule type" value="Genomic_DNA"/>
</dbReference>
<evidence type="ECO:0000313" key="3">
    <source>
        <dbReference type="EMBL" id="KAF2875186.1"/>
    </source>
</evidence>
<evidence type="ECO:0000256" key="1">
    <source>
        <dbReference type="SAM" id="MobiDB-lite"/>
    </source>
</evidence>
<organism evidence="3 4">
    <name type="scientific">Massariosphaeria phaeospora</name>
    <dbReference type="NCBI Taxonomy" id="100035"/>
    <lineage>
        <taxon>Eukaryota</taxon>
        <taxon>Fungi</taxon>
        <taxon>Dikarya</taxon>
        <taxon>Ascomycota</taxon>
        <taxon>Pezizomycotina</taxon>
        <taxon>Dothideomycetes</taxon>
        <taxon>Pleosporomycetidae</taxon>
        <taxon>Pleosporales</taxon>
        <taxon>Pleosporales incertae sedis</taxon>
        <taxon>Massariosphaeria</taxon>
    </lineage>
</organism>
<feature type="compositionally biased region" description="Polar residues" evidence="1">
    <location>
        <begin position="357"/>
        <end position="374"/>
    </location>
</feature>
<feature type="region of interest" description="Disordered" evidence="1">
    <location>
        <begin position="244"/>
        <end position="301"/>
    </location>
</feature>
<protein>
    <submittedName>
        <fullName evidence="3">Uncharacterized protein</fullName>
    </submittedName>
</protein>
<evidence type="ECO:0000313" key="4">
    <source>
        <dbReference type="Proteomes" id="UP000481861"/>
    </source>
</evidence>
<keyword evidence="2" id="KW-0732">Signal</keyword>
<feature type="compositionally biased region" description="Low complexity" evidence="1">
    <location>
        <begin position="336"/>
        <end position="351"/>
    </location>
</feature>
<keyword evidence="4" id="KW-1185">Reference proteome</keyword>
<feature type="compositionally biased region" description="Polar residues" evidence="1">
    <location>
        <begin position="313"/>
        <end position="335"/>
    </location>
</feature>
<dbReference type="AlphaFoldDB" id="A0A7C8IDF8"/>
<dbReference type="Proteomes" id="UP000481861">
    <property type="component" value="Unassembled WGS sequence"/>
</dbReference>
<feature type="compositionally biased region" description="Polar residues" evidence="1">
    <location>
        <begin position="266"/>
        <end position="299"/>
    </location>
</feature>